<organism evidence="11 12">
    <name type="scientific">Actinomadura rugatobispora</name>
    <dbReference type="NCBI Taxonomy" id="1994"/>
    <lineage>
        <taxon>Bacteria</taxon>
        <taxon>Bacillati</taxon>
        <taxon>Actinomycetota</taxon>
        <taxon>Actinomycetes</taxon>
        <taxon>Streptosporangiales</taxon>
        <taxon>Thermomonosporaceae</taxon>
        <taxon>Actinomadura</taxon>
    </lineage>
</organism>
<dbReference type="InterPro" id="IPR000182">
    <property type="entry name" value="GNAT_dom"/>
</dbReference>
<dbReference type="Pfam" id="PF00583">
    <property type="entry name" value="Acetyltransf_1"/>
    <property type="match status" value="1"/>
</dbReference>
<dbReference type="InterPro" id="IPR016181">
    <property type="entry name" value="Acyl_CoA_acyltransferase"/>
</dbReference>
<dbReference type="InterPro" id="IPR012772">
    <property type="entry name" value="Ectoine_EctA"/>
</dbReference>
<reference evidence="12" key="1">
    <citation type="journal article" date="2019" name="Int. J. Syst. Evol. Microbiol.">
        <title>The Global Catalogue of Microorganisms (GCM) 10K type strain sequencing project: providing services to taxonomists for standard genome sequencing and annotation.</title>
        <authorList>
            <consortium name="The Broad Institute Genomics Platform"/>
            <consortium name="The Broad Institute Genome Sequencing Center for Infectious Disease"/>
            <person name="Wu L."/>
            <person name="Ma J."/>
        </authorList>
    </citation>
    <scope>NUCLEOTIDE SEQUENCE [LARGE SCALE GENOMIC DNA]</scope>
    <source>
        <strain evidence="12">KCTC 42087</strain>
    </source>
</reference>
<keyword evidence="6 9" id="KW-0808">Transferase</keyword>
<sequence length="188" mass="20608">MAAQPLQSPPDRSGPDPAIRLEEPRLTDGPEMWRLARDSQVLDVNSPYSYVLWCRDFAGTSVVARDGSAACGFITGYTRPNRPDTLFVWQVAVDHTYRGLGLARRMLDGLGDRMAARGCRYLEATVTPDNTASTRMFESFARGRGCAVARSPLFTPEHFPEGHDPEVLFRIGPFPPATPSVAPDGKAV</sequence>
<evidence type="ECO:0000256" key="1">
    <source>
        <dbReference type="ARBA" id="ARBA00003741"/>
    </source>
</evidence>
<evidence type="ECO:0000313" key="12">
    <source>
        <dbReference type="Proteomes" id="UP001596074"/>
    </source>
</evidence>
<evidence type="ECO:0000256" key="7">
    <source>
        <dbReference type="ARBA" id="ARBA00023315"/>
    </source>
</evidence>
<evidence type="ECO:0000256" key="9">
    <source>
        <dbReference type="RuleBase" id="RU365045"/>
    </source>
</evidence>
<evidence type="ECO:0000256" key="4">
    <source>
        <dbReference type="ARBA" id="ARBA00012355"/>
    </source>
</evidence>
<proteinExistence type="inferred from homology"/>
<comment type="caution">
    <text evidence="11">The sequence shown here is derived from an EMBL/GenBank/DDBJ whole genome shotgun (WGS) entry which is preliminary data.</text>
</comment>
<keyword evidence="7 9" id="KW-0012">Acyltransferase</keyword>
<evidence type="ECO:0000256" key="8">
    <source>
        <dbReference type="ARBA" id="ARBA00048924"/>
    </source>
</evidence>
<evidence type="ECO:0000256" key="6">
    <source>
        <dbReference type="ARBA" id="ARBA00022679"/>
    </source>
</evidence>
<dbReference type="SUPFAM" id="SSF55729">
    <property type="entry name" value="Acyl-CoA N-acyltransferases (Nat)"/>
    <property type="match status" value="1"/>
</dbReference>
<name>A0ABW0ZS61_9ACTN</name>
<accession>A0ABW0ZS61</accession>
<comment type="pathway">
    <text evidence="2 9">Amine and polyamine biosynthesis; ectoine biosynthesis; L-ectoine from L-aspartate 4-semialdehyde: step 2/3.</text>
</comment>
<feature type="domain" description="N-acetyltransferase" evidence="10">
    <location>
        <begin position="19"/>
        <end position="166"/>
    </location>
</feature>
<evidence type="ECO:0000256" key="2">
    <source>
        <dbReference type="ARBA" id="ARBA00004978"/>
    </source>
</evidence>
<evidence type="ECO:0000313" key="11">
    <source>
        <dbReference type="EMBL" id="MFC5746104.1"/>
    </source>
</evidence>
<evidence type="ECO:0000256" key="3">
    <source>
        <dbReference type="ARBA" id="ARBA00010712"/>
    </source>
</evidence>
<comment type="function">
    <text evidence="1 9">Catalyzes the acetylation of L-2,4-diaminobutyrate (DABA) to gamma-N-acetyl-alpha,gamma-diaminobutyric acid (ADABA) with acetyl coenzyme A.</text>
</comment>
<protein>
    <recommendedName>
        <fullName evidence="5 9">L-2,4-diaminobutyric acid acetyltransferase</fullName>
        <shortName evidence="9">DABA acetyltransferase</shortName>
        <ecNumber evidence="4 9">2.3.1.178</ecNumber>
    </recommendedName>
</protein>
<dbReference type="Proteomes" id="UP001596074">
    <property type="component" value="Unassembled WGS sequence"/>
</dbReference>
<dbReference type="PROSITE" id="PS51186">
    <property type="entry name" value="GNAT"/>
    <property type="match status" value="1"/>
</dbReference>
<dbReference type="NCBIfam" id="TIGR02406">
    <property type="entry name" value="ectoine_EctA"/>
    <property type="match status" value="1"/>
</dbReference>
<dbReference type="EC" id="2.3.1.178" evidence="4 9"/>
<dbReference type="Gene3D" id="3.40.630.30">
    <property type="match status" value="1"/>
</dbReference>
<dbReference type="RefSeq" id="WP_378281727.1">
    <property type="nucleotide sequence ID" value="NZ_JBHSON010000012.1"/>
</dbReference>
<keyword evidence="12" id="KW-1185">Reference proteome</keyword>
<comment type="catalytic activity">
    <reaction evidence="8 9">
        <text>L-2,4-diaminobutanoate + acetyl-CoA = (2S)-4-acetamido-2-aminobutanoate + CoA + H(+)</text>
        <dbReference type="Rhea" id="RHEA:16901"/>
        <dbReference type="ChEBI" id="CHEBI:15378"/>
        <dbReference type="ChEBI" id="CHEBI:57287"/>
        <dbReference type="ChEBI" id="CHEBI:57288"/>
        <dbReference type="ChEBI" id="CHEBI:58761"/>
        <dbReference type="ChEBI" id="CHEBI:58929"/>
        <dbReference type="EC" id="2.3.1.178"/>
    </reaction>
</comment>
<evidence type="ECO:0000259" key="10">
    <source>
        <dbReference type="PROSITE" id="PS51186"/>
    </source>
</evidence>
<gene>
    <name evidence="9 11" type="primary">ectA</name>
    <name evidence="11" type="ORF">ACFPZN_10840</name>
</gene>
<dbReference type="CDD" id="cd04301">
    <property type="entry name" value="NAT_SF"/>
    <property type="match status" value="1"/>
</dbReference>
<evidence type="ECO:0000256" key="5">
    <source>
        <dbReference type="ARBA" id="ARBA00017935"/>
    </source>
</evidence>
<dbReference type="EMBL" id="JBHSON010000012">
    <property type="protein sequence ID" value="MFC5746104.1"/>
    <property type="molecule type" value="Genomic_DNA"/>
</dbReference>
<comment type="similarity">
    <text evidence="3 9">Belongs to the acetyltransferase family. EctA subfamily.</text>
</comment>
<dbReference type="GO" id="GO:0033816">
    <property type="term" value="F:diaminobutyrate acetyltransferase activity"/>
    <property type="evidence" value="ECO:0007669"/>
    <property type="project" value="UniProtKB-EC"/>
</dbReference>